<evidence type="ECO:0000256" key="1">
    <source>
        <dbReference type="SAM" id="MobiDB-lite"/>
    </source>
</evidence>
<dbReference type="OrthoDB" id="10601073at2759"/>
<dbReference type="Proteomes" id="UP000028582">
    <property type="component" value="Unassembled WGS sequence"/>
</dbReference>
<feature type="region of interest" description="Disordered" evidence="1">
    <location>
        <begin position="1"/>
        <end position="25"/>
    </location>
</feature>
<dbReference type="EMBL" id="ANJA01003803">
    <property type="protein sequence ID" value="ETO61362.1"/>
    <property type="molecule type" value="Genomic_DNA"/>
</dbReference>
<sequence length="178" mass="19752">MPTSIQSRDVGALHSKQKKKAGDADAKVAVKAATSKSREESITWGYWPRAAGWLFGWPGSVIGQRHVPRSRRQMPHHIPHDYAHSSQEFNVCGPPNLKANLHGNLQEALSGYGRAGTSSLSIELFTWFGLLQHTFLLSCSHSVFGRLNTEYICRFQHSSQHTSKKKKNGQSTATSRLA</sequence>
<organism evidence="2 3">
    <name type="scientific">Phytophthora nicotianae P1976</name>
    <dbReference type="NCBI Taxonomy" id="1317066"/>
    <lineage>
        <taxon>Eukaryota</taxon>
        <taxon>Sar</taxon>
        <taxon>Stramenopiles</taxon>
        <taxon>Oomycota</taxon>
        <taxon>Peronosporomycetes</taxon>
        <taxon>Peronosporales</taxon>
        <taxon>Peronosporaceae</taxon>
        <taxon>Phytophthora</taxon>
    </lineage>
</organism>
<evidence type="ECO:0000313" key="3">
    <source>
        <dbReference type="Proteomes" id="UP000028582"/>
    </source>
</evidence>
<name>A0A080Z401_PHYNI</name>
<protein>
    <submittedName>
        <fullName evidence="2">Uncharacterized protein</fullName>
    </submittedName>
</protein>
<evidence type="ECO:0000313" key="2">
    <source>
        <dbReference type="EMBL" id="ETO61362.1"/>
    </source>
</evidence>
<feature type="compositionally biased region" description="Polar residues" evidence="1">
    <location>
        <begin position="169"/>
        <end position="178"/>
    </location>
</feature>
<feature type="region of interest" description="Disordered" evidence="1">
    <location>
        <begin position="158"/>
        <end position="178"/>
    </location>
</feature>
<gene>
    <name evidence="2" type="ORF">F444_20620</name>
</gene>
<dbReference type="AlphaFoldDB" id="A0A080Z401"/>
<accession>A0A080Z401</accession>
<reference evidence="2 3" key="1">
    <citation type="submission" date="2013-11" db="EMBL/GenBank/DDBJ databases">
        <title>The Genome Sequence of Phytophthora parasitica P1976.</title>
        <authorList>
            <consortium name="The Broad Institute Genomics Platform"/>
            <person name="Russ C."/>
            <person name="Tyler B."/>
            <person name="Panabieres F."/>
            <person name="Shan W."/>
            <person name="Tripathy S."/>
            <person name="Grunwald N."/>
            <person name="Machado M."/>
            <person name="Johnson C.S."/>
            <person name="Walker B."/>
            <person name="Young S."/>
            <person name="Zeng Q."/>
            <person name="Gargeya S."/>
            <person name="Fitzgerald M."/>
            <person name="Haas B."/>
            <person name="Abouelleil A."/>
            <person name="Allen A.W."/>
            <person name="Alvarado L."/>
            <person name="Arachchi H.M."/>
            <person name="Berlin A.M."/>
            <person name="Chapman S.B."/>
            <person name="Gainer-Dewar J."/>
            <person name="Goldberg J."/>
            <person name="Griggs A."/>
            <person name="Gujja S."/>
            <person name="Hansen M."/>
            <person name="Howarth C."/>
            <person name="Imamovic A."/>
            <person name="Ireland A."/>
            <person name="Larimer J."/>
            <person name="McCowan C."/>
            <person name="Murphy C."/>
            <person name="Pearson M."/>
            <person name="Poon T.W."/>
            <person name="Priest M."/>
            <person name="Roberts A."/>
            <person name="Saif S."/>
            <person name="Shea T."/>
            <person name="Sisk P."/>
            <person name="Sykes S."/>
            <person name="Wortman J."/>
            <person name="Nusbaum C."/>
            <person name="Birren B."/>
        </authorList>
    </citation>
    <scope>NUCLEOTIDE SEQUENCE [LARGE SCALE GENOMIC DNA]</scope>
    <source>
        <strain evidence="2 3">P1976</strain>
    </source>
</reference>
<comment type="caution">
    <text evidence="2">The sequence shown here is derived from an EMBL/GenBank/DDBJ whole genome shotgun (WGS) entry which is preliminary data.</text>
</comment>
<proteinExistence type="predicted"/>